<gene>
    <name evidence="1" type="ORF">L1987_58725</name>
</gene>
<reference evidence="1 2" key="2">
    <citation type="journal article" date="2022" name="Mol. Ecol. Resour.">
        <title>The genomes of chicory, endive, great burdock and yacon provide insights into Asteraceae paleo-polyploidization history and plant inulin production.</title>
        <authorList>
            <person name="Fan W."/>
            <person name="Wang S."/>
            <person name="Wang H."/>
            <person name="Wang A."/>
            <person name="Jiang F."/>
            <person name="Liu H."/>
            <person name="Zhao H."/>
            <person name="Xu D."/>
            <person name="Zhang Y."/>
        </authorList>
    </citation>
    <scope>NUCLEOTIDE SEQUENCE [LARGE SCALE GENOMIC DNA]</scope>
    <source>
        <strain evidence="2">cv. Yunnan</strain>
        <tissue evidence="1">Leaves</tissue>
    </source>
</reference>
<name>A0ACB9D3L2_9ASTR</name>
<accession>A0ACB9D3L2</accession>
<sequence>MVPKARPSGEVELDAISVTNPSPSPNDGFRQSLSGGTRTNNGLRLALGLDDGCAANASNNWDLKDCENSEADGVDFPAEIVPVEPDTFADEQERWKTPC</sequence>
<evidence type="ECO:0000313" key="1">
    <source>
        <dbReference type="EMBL" id="KAI3741058.1"/>
    </source>
</evidence>
<reference evidence="2" key="1">
    <citation type="journal article" date="2022" name="Mol. Ecol. Resour.">
        <title>The genomes of chicory, endive, great burdock and yacon provide insights into Asteraceae palaeo-polyploidization history and plant inulin production.</title>
        <authorList>
            <person name="Fan W."/>
            <person name="Wang S."/>
            <person name="Wang H."/>
            <person name="Wang A."/>
            <person name="Jiang F."/>
            <person name="Liu H."/>
            <person name="Zhao H."/>
            <person name="Xu D."/>
            <person name="Zhang Y."/>
        </authorList>
    </citation>
    <scope>NUCLEOTIDE SEQUENCE [LARGE SCALE GENOMIC DNA]</scope>
    <source>
        <strain evidence="2">cv. Yunnan</strain>
    </source>
</reference>
<organism evidence="1 2">
    <name type="scientific">Smallanthus sonchifolius</name>
    <dbReference type="NCBI Taxonomy" id="185202"/>
    <lineage>
        <taxon>Eukaryota</taxon>
        <taxon>Viridiplantae</taxon>
        <taxon>Streptophyta</taxon>
        <taxon>Embryophyta</taxon>
        <taxon>Tracheophyta</taxon>
        <taxon>Spermatophyta</taxon>
        <taxon>Magnoliopsida</taxon>
        <taxon>eudicotyledons</taxon>
        <taxon>Gunneridae</taxon>
        <taxon>Pentapetalae</taxon>
        <taxon>asterids</taxon>
        <taxon>campanulids</taxon>
        <taxon>Asterales</taxon>
        <taxon>Asteraceae</taxon>
        <taxon>Asteroideae</taxon>
        <taxon>Heliantheae alliance</taxon>
        <taxon>Millerieae</taxon>
        <taxon>Smallanthus</taxon>
    </lineage>
</organism>
<comment type="caution">
    <text evidence="1">The sequence shown here is derived from an EMBL/GenBank/DDBJ whole genome shotgun (WGS) entry which is preliminary data.</text>
</comment>
<dbReference type="Proteomes" id="UP001056120">
    <property type="component" value="Linkage Group LG20"/>
</dbReference>
<protein>
    <submittedName>
        <fullName evidence="1">Uncharacterized protein</fullName>
    </submittedName>
</protein>
<evidence type="ECO:0000313" key="2">
    <source>
        <dbReference type="Proteomes" id="UP001056120"/>
    </source>
</evidence>
<keyword evidence="2" id="KW-1185">Reference proteome</keyword>
<proteinExistence type="predicted"/>
<dbReference type="EMBL" id="CM042037">
    <property type="protein sequence ID" value="KAI3741058.1"/>
    <property type="molecule type" value="Genomic_DNA"/>
</dbReference>